<keyword evidence="2" id="KW-1185">Reference proteome</keyword>
<accession>A0ACD0NQF2</accession>
<proteinExistence type="predicted"/>
<gene>
    <name evidence="1" type="ORF">IE53DRAFT_334405</name>
</gene>
<evidence type="ECO:0000313" key="1">
    <source>
        <dbReference type="EMBL" id="PWN48041.1"/>
    </source>
</evidence>
<dbReference type="Proteomes" id="UP000245626">
    <property type="component" value="Unassembled WGS sequence"/>
</dbReference>
<organism evidence="1 2">
    <name type="scientific">Violaceomyces palustris</name>
    <dbReference type="NCBI Taxonomy" id="1673888"/>
    <lineage>
        <taxon>Eukaryota</taxon>
        <taxon>Fungi</taxon>
        <taxon>Dikarya</taxon>
        <taxon>Basidiomycota</taxon>
        <taxon>Ustilaginomycotina</taxon>
        <taxon>Ustilaginomycetes</taxon>
        <taxon>Violaceomycetales</taxon>
        <taxon>Violaceomycetaceae</taxon>
        <taxon>Violaceomyces</taxon>
    </lineage>
</organism>
<name>A0ACD0NQF2_9BASI</name>
<sequence length="206" mass="21918">MGIVENLDPLLRHVGLRVDRQNVTPDTAAILLLAGFGAISIGSFFYKLLRILVNVYLVPGIPLSKFGASKKAPGSGSWAVVTGATDGIGKEFALQLAKAGFNVLLASRTPEKLGAVAGEIESKYPGVKTKSQAIDFALGDEKQYLALEDALKGLDVGVLVNNVGKSHDIPVTFAEVSAQEMEDIVEINIVAQLRVTKMVVNGMIER</sequence>
<reference evidence="1 2" key="1">
    <citation type="journal article" date="2018" name="Mol. Biol. Evol.">
        <title>Broad Genomic Sampling Reveals a Smut Pathogenic Ancestry of the Fungal Clade Ustilaginomycotina.</title>
        <authorList>
            <person name="Kijpornyongpan T."/>
            <person name="Mondo S.J."/>
            <person name="Barry K."/>
            <person name="Sandor L."/>
            <person name="Lee J."/>
            <person name="Lipzen A."/>
            <person name="Pangilinan J."/>
            <person name="LaButti K."/>
            <person name="Hainaut M."/>
            <person name="Henrissat B."/>
            <person name="Grigoriev I.V."/>
            <person name="Spatafora J.W."/>
            <person name="Aime M.C."/>
        </authorList>
    </citation>
    <scope>NUCLEOTIDE SEQUENCE [LARGE SCALE GENOMIC DNA]</scope>
    <source>
        <strain evidence="1 2">SA 807</strain>
    </source>
</reference>
<evidence type="ECO:0000313" key="2">
    <source>
        <dbReference type="Proteomes" id="UP000245626"/>
    </source>
</evidence>
<protein>
    <submittedName>
        <fullName evidence="1">NAD(P)-binding protein</fullName>
    </submittedName>
</protein>
<feature type="non-terminal residue" evidence="1">
    <location>
        <position position="206"/>
    </location>
</feature>
<dbReference type="EMBL" id="KZ820281">
    <property type="protein sequence ID" value="PWN48041.1"/>
    <property type="molecule type" value="Genomic_DNA"/>
</dbReference>